<accession>A0A0C2XRA6</accession>
<dbReference type="GO" id="GO:0003677">
    <property type="term" value="F:DNA binding"/>
    <property type="evidence" value="ECO:0007669"/>
    <property type="project" value="UniProtKB-UniRule"/>
</dbReference>
<organism evidence="4 5">
    <name type="scientific">Amanita muscaria (strain Koide BX008)</name>
    <dbReference type="NCBI Taxonomy" id="946122"/>
    <lineage>
        <taxon>Eukaryota</taxon>
        <taxon>Fungi</taxon>
        <taxon>Dikarya</taxon>
        <taxon>Basidiomycota</taxon>
        <taxon>Agaricomycotina</taxon>
        <taxon>Agaricomycetes</taxon>
        <taxon>Agaricomycetidae</taxon>
        <taxon>Agaricales</taxon>
        <taxon>Pluteineae</taxon>
        <taxon>Amanitaceae</taxon>
        <taxon>Amanita</taxon>
    </lineage>
</organism>
<dbReference type="InterPro" id="IPR009057">
    <property type="entry name" value="Homeodomain-like_sf"/>
</dbReference>
<dbReference type="Gene3D" id="1.10.10.60">
    <property type="entry name" value="Homeodomain-like"/>
    <property type="match status" value="1"/>
</dbReference>
<sequence length="278" mass="31889">MTSTPSPFTRTKQQGPLHFLALVALDAEKHPHDCNVDPAPLGEGLQSAACSSYETPSYTVSSSPTHSVSSLHISCGRTPSDVGSDPQPLIQSTATNSTQRADLLQSKHPMRTRKKCHRRESPLHIRAKEETLARRRERLERATKIRSLDNSPVNDEQLTVLRMVYDEITMYPSESWMVLIAIIIRRSFKQVKNWFSNERQKNRNGDVISVCTEEGDKMRLRESAINFSEHWSDSILEEVVMVYHFLVTQSFRRRKRRLAVQREPPRIMELHGQNSRSL</sequence>
<reference evidence="4 5" key="1">
    <citation type="submission" date="2014-04" db="EMBL/GenBank/DDBJ databases">
        <title>Evolutionary Origins and Diversification of the Mycorrhizal Mutualists.</title>
        <authorList>
            <consortium name="DOE Joint Genome Institute"/>
            <consortium name="Mycorrhizal Genomics Consortium"/>
            <person name="Kohler A."/>
            <person name="Kuo A."/>
            <person name="Nagy L.G."/>
            <person name="Floudas D."/>
            <person name="Copeland A."/>
            <person name="Barry K.W."/>
            <person name="Cichocki N."/>
            <person name="Veneault-Fourrey C."/>
            <person name="LaButti K."/>
            <person name="Lindquist E.A."/>
            <person name="Lipzen A."/>
            <person name="Lundell T."/>
            <person name="Morin E."/>
            <person name="Murat C."/>
            <person name="Riley R."/>
            <person name="Ohm R."/>
            <person name="Sun H."/>
            <person name="Tunlid A."/>
            <person name="Henrissat B."/>
            <person name="Grigoriev I.V."/>
            <person name="Hibbett D.S."/>
            <person name="Martin F."/>
        </authorList>
    </citation>
    <scope>NUCLEOTIDE SEQUENCE [LARGE SCALE GENOMIC DNA]</scope>
    <source>
        <strain evidence="4 5">Koide BX008</strain>
    </source>
</reference>
<keyword evidence="1 2" id="KW-0238">DNA-binding</keyword>
<evidence type="ECO:0000259" key="3">
    <source>
        <dbReference type="PROSITE" id="PS50071"/>
    </source>
</evidence>
<gene>
    <name evidence="4" type="ORF">M378DRAFT_64643</name>
</gene>
<dbReference type="InParanoid" id="A0A0C2XRA6"/>
<keyword evidence="1 2" id="KW-0539">Nucleus</keyword>
<dbReference type="AlphaFoldDB" id="A0A0C2XRA6"/>
<dbReference type="InterPro" id="IPR001356">
    <property type="entry name" value="HD"/>
</dbReference>
<name>A0A0C2XRA6_AMAMK</name>
<keyword evidence="5" id="KW-1185">Reference proteome</keyword>
<feature type="DNA-binding region" description="Homeobox" evidence="1">
    <location>
        <begin position="146"/>
        <end position="206"/>
    </location>
</feature>
<dbReference type="HOGENOM" id="CLU_1175596_0_0_1"/>
<feature type="domain" description="Homeobox" evidence="3">
    <location>
        <begin position="144"/>
        <end position="205"/>
    </location>
</feature>
<proteinExistence type="predicted"/>
<dbReference type="Proteomes" id="UP000054549">
    <property type="component" value="Unassembled WGS sequence"/>
</dbReference>
<dbReference type="STRING" id="946122.A0A0C2XRA6"/>
<dbReference type="EMBL" id="KN818222">
    <property type="protein sequence ID" value="KIL71773.1"/>
    <property type="molecule type" value="Genomic_DNA"/>
</dbReference>
<keyword evidence="1 2" id="KW-0371">Homeobox</keyword>
<evidence type="ECO:0000256" key="1">
    <source>
        <dbReference type="PROSITE-ProRule" id="PRU00108"/>
    </source>
</evidence>
<comment type="subcellular location">
    <subcellularLocation>
        <location evidence="1 2">Nucleus</location>
    </subcellularLocation>
</comment>
<dbReference type="OrthoDB" id="2963517at2759"/>
<dbReference type="PROSITE" id="PS50071">
    <property type="entry name" value="HOMEOBOX_2"/>
    <property type="match status" value="1"/>
</dbReference>
<dbReference type="GO" id="GO:0005634">
    <property type="term" value="C:nucleus"/>
    <property type="evidence" value="ECO:0007669"/>
    <property type="project" value="UniProtKB-SubCell"/>
</dbReference>
<dbReference type="CDD" id="cd00086">
    <property type="entry name" value="homeodomain"/>
    <property type="match status" value="1"/>
</dbReference>
<protein>
    <recommendedName>
        <fullName evidence="3">Homeobox domain-containing protein</fullName>
    </recommendedName>
</protein>
<evidence type="ECO:0000256" key="2">
    <source>
        <dbReference type="RuleBase" id="RU000682"/>
    </source>
</evidence>
<dbReference type="Pfam" id="PF00046">
    <property type="entry name" value="Homeodomain"/>
    <property type="match status" value="1"/>
</dbReference>
<evidence type="ECO:0000313" key="5">
    <source>
        <dbReference type="Proteomes" id="UP000054549"/>
    </source>
</evidence>
<dbReference type="SMART" id="SM00389">
    <property type="entry name" value="HOX"/>
    <property type="match status" value="1"/>
</dbReference>
<evidence type="ECO:0000313" key="4">
    <source>
        <dbReference type="EMBL" id="KIL71773.1"/>
    </source>
</evidence>
<dbReference type="SUPFAM" id="SSF46689">
    <property type="entry name" value="Homeodomain-like"/>
    <property type="match status" value="1"/>
</dbReference>